<dbReference type="SUPFAM" id="SSF50129">
    <property type="entry name" value="GroES-like"/>
    <property type="match status" value="1"/>
</dbReference>
<dbReference type="Gene3D" id="3.40.50.720">
    <property type="entry name" value="NAD(P)-binding Rossmann-like Domain"/>
    <property type="match status" value="1"/>
</dbReference>
<feature type="non-terminal residue" evidence="2">
    <location>
        <position position="1"/>
    </location>
</feature>
<feature type="domain" description="Enoyl reductase (ER)" evidence="1">
    <location>
        <begin position="18"/>
        <end position="355"/>
    </location>
</feature>
<dbReference type="InterPro" id="IPR013154">
    <property type="entry name" value="ADH-like_N"/>
</dbReference>
<dbReference type="PANTHER" id="PTHR11695:SF294">
    <property type="entry name" value="RETICULON-4-INTERACTING PROTEIN 1, MITOCHONDRIAL"/>
    <property type="match status" value="1"/>
</dbReference>
<dbReference type="EMBL" id="MCGE01000001">
    <property type="protein sequence ID" value="ORZ25111.1"/>
    <property type="molecule type" value="Genomic_DNA"/>
</dbReference>
<dbReference type="AlphaFoldDB" id="A0A1X2IZX3"/>
<dbReference type="SMART" id="SM00829">
    <property type="entry name" value="PKS_ER"/>
    <property type="match status" value="1"/>
</dbReference>
<evidence type="ECO:0000313" key="3">
    <source>
        <dbReference type="Proteomes" id="UP000193560"/>
    </source>
</evidence>
<dbReference type="InterPro" id="IPR011032">
    <property type="entry name" value="GroES-like_sf"/>
</dbReference>
<dbReference type="OrthoDB" id="201656at2759"/>
<keyword evidence="3" id="KW-1185">Reference proteome</keyword>
<dbReference type="InterPro" id="IPR050700">
    <property type="entry name" value="YIM1/Zinc_Alcohol_DH_Fams"/>
</dbReference>
<dbReference type="Pfam" id="PF08240">
    <property type="entry name" value="ADH_N"/>
    <property type="match status" value="1"/>
</dbReference>
<comment type="caution">
    <text evidence="2">The sequence shown here is derived from an EMBL/GenBank/DDBJ whole genome shotgun (WGS) entry which is preliminary data.</text>
</comment>
<accession>A0A1X2IZX3</accession>
<dbReference type="Gene3D" id="3.90.180.10">
    <property type="entry name" value="Medium-chain alcohol dehydrogenases, catalytic domain"/>
    <property type="match status" value="1"/>
</dbReference>
<dbReference type="InterPro" id="IPR020843">
    <property type="entry name" value="ER"/>
</dbReference>
<dbReference type="PANTHER" id="PTHR11695">
    <property type="entry name" value="ALCOHOL DEHYDROGENASE RELATED"/>
    <property type="match status" value="1"/>
</dbReference>
<dbReference type="InterPro" id="IPR036291">
    <property type="entry name" value="NAD(P)-bd_dom_sf"/>
</dbReference>
<dbReference type="STRING" id="90262.A0A1X2IZX3"/>
<protein>
    <submittedName>
        <fullName evidence="2">Chaperonin 10-like protein</fullName>
    </submittedName>
</protein>
<evidence type="ECO:0000259" key="1">
    <source>
        <dbReference type="SMART" id="SM00829"/>
    </source>
</evidence>
<dbReference type="SUPFAM" id="SSF51735">
    <property type="entry name" value="NAD(P)-binding Rossmann-fold domains"/>
    <property type="match status" value="1"/>
</dbReference>
<evidence type="ECO:0000313" key="2">
    <source>
        <dbReference type="EMBL" id="ORZ25111.1"/>
    </source>
</evidence>
<reference evidence="2 3" key="1">
    <citation type="submission" date="2016-07" db="EMBL/GenBank/DDBJ databases">
        <title>Pervasive Adenine N6-methylation of Active Genes in Fungi.</title>
        <authorList>
            <consortium name="DOE Joint Genome Institute"/>
            <person name="Mondo S.J."/>
            <person name="Dannebaum R.O."/>
            <person name="Kuo R.C."/>
            <person name="Labutti K."/>
            <person name="Haridas S."/>
            <person name="Kuo A."/>
            <person name="Salamov A."/>
            <person name="Ahrendt S.R."/>
            <person name="Lipzen A."/>
            <person name="Sullivan W."/>
            <person name="Andreopoulos W.B."/>
            <person name="Clum A."/>
            <person name="Lindquist E."/>
            <person name="Daum C."/>
            <person name="Ramamoorthy G.K."/>
            <person name="Gryganskyi A."/>
            <person name="Culley D."/>
            <person name="Magnuson J.K."/>
            <person name="James T.Y."/>
            <person name="O'Malley M.A."/>
            <person name="Stajich J.E."/>
            <person name="Spatafora J.W."/>
            <person name="Visel A."/>
            <person name="Grigoriev I.V."/>
        </authorList>
    </citation>
    <scope>NUCLEOTIDE SEQUENCE [LARGE SCALE GENOMIC DNA]</scope>
    <source>
        <strain evidence="2 3">NRRL 1336</strain>
    </source>
</reference>
<organism evidence="2 3">
    <name type="scientific">Absidia repens</name>
    <dbReference type="NCBI Taxonomy" id="90262"/>
    <lineage>
        <taxon>Eukaryota</taxon>
        <taxon>Fungi</taxon>
        <taxon>Fungi incertae sedis</taxon>
        <taxon>Mucoromycota</taxon>
        <taxon>Mucoromycotina</taxon>
        <taxon>Mucoromycetes</taxon>
        <taxon>Mucorales</taxon>
        <taxon>Cunninghamellaceae</taxon>
        <taxon>Absidia</taxon>
    </lineage>
</organism>
<gene>
    <name evidence="2" type="ORF">BCR42DRAFT_399402</name>
</gene>
<dbReference type="Pfam" id="PF13602">
    <property type="entry name" value="ADH_zinc_N_2"/>
    <property type="match status" value="1"/>
</dbReference>
<dbReference type="Proteomes" id="UP000193560">
    <property type="component" value="Unassembled WGS sequence"/>
</dbReference>
<proteinExistence type="predicted"/>
<dbReference type="CDD" id="cd08267">
    <property type="entry name" value="MDR1"/>
    <property type="match status" value="1"/>
</dbReference>
<dbReference type="GO" id="GO:0016491">
    <property type="term" value="F:oxidoreductase activity"/>
    <property type="evidence" value="ECO:0007669"/>
    <property type="project" value="InterPro"/>
</dbReference>
<sequence>MTDNIPVEMKALVLEEFGPPEALKYTTVPVPKLRNPTDVLVKVHAAGLNPVESHMRSGNMFTFLVKKPAILGADYSGVIIAKGSAVPGFEVNDAVFGTLKFPCGPQGSYAEYIVVDTAADKAIAKKPDNLSFVDAASVGLATLTALEGVVCKRPLPLEYNGEEGARPKVLVIGASGGVGMYGVQIAKAVGAEVVGICSGKNVSLVEGFGADRVVDYNDKKAMDDLASNEKDSFDVVFDLVGGDDYYQRFMPLVKPKTGMFSTAVGPTAHNGATKLSMLDYLSFGGTIFYRQFFASRRYSMILNVPQDQFASVIAPWLEQKKLGTFVSEENIFDLKDGNKAHEKIESQRTVGKIVLRVIPDA</sequence>
<name>A0A1X2IZX3_9FUNG</name>